<dbReference type="InterPro" id="IPR043198">
    <property type="entry name" value="Cyclin/Ssn8"/>
</dbReference>
<dbReference type="InterPro" id="IPR013763">
    <property type="entry name" value="Cyclin-like_dom"/>
</dbReference>
<reference evidence="4 5" key="1">
    <citation type="submission" date="2024-01" db="EMBL/GenBank/DDBJ databases">
        <title>A draft genome for the cacao thread blight pathogen Marasmiellus scandens.</title>
        <authorList>
            <person name="Baruah I.K."/>
            <person name="Leung J."/>
            <person name="Bukari Y."/>
            <person name="Amoako-Attah I."/>
            <person name="Meinhardt L.W."/>
            <person name="Bailey B.A."/>
            <person name="Cohen S.P."/>
        </authorList>
    </citation>
    <scope>NUCLEOTIDE SEQUENCE [LARGE SCALE GENOMIC DNA]</scope>
    <source>
        <strain evidence="4 5">GH-19</strain>
    </source>
</reference>
<dbReference type="Proteomes" id="UP001498398">
    <property type="component" value="Unassembled WGS sequence"/>
</dbReference>
<feature type="region of interest" description="Disordered" evidence="2">
    <location>
        <begin position="368"/>
        <end position="463"/>
    </location>
</feature>
<proteinExistence type="inferred from homology"/>
<evidence type="ECO:0000313" key="5">
    <source>
        <dbReference type="Proteomes" id="UP001498398"/>
    </source>
</evidence>
<dbReference type="CDD" id="cd20513">
    <property type="entry name" value="CYCLIN_CCNC_rpt1"/>
    <property type="match status" value="1"/>
</dbReference>
<evidence type="ECO:0000256" key="2">
    <source>
        <dbReference type="SAM" id="MobiDB-lite"/>
    </source>
</evidence>
<dbReference type="InterPro" id="IPR006671">
    <property type="entry name" value="Cyclin_N"/>
</dbReference>
<feature type="region of interest" description="Disordered" evidence="2">
    <location>
        <begin position="285"/>
        <end position="329"/>
    </location>
</feature>
<keyword evidence="1" id="KW-0195">Cyclin</keyword>
<dbReference type="Gene3D" id="1.10.472.10">
    <property type="entry name" value="Cyclin-like"/>
    <property type="match status" value="2"/>
</dbReference>
<gene>
    <name evidence="4" type="primary">SSN8_2</name>
    <name evidence="4" type="ORF">VKT23_015050</name>
</gene>
<dbReference type="InterPro" id="IPR036915">
    <property type="entry name" value="Cyclin-like_sf"/>
</dbReference>
<protein>
    <submittedName>
        <fullName evidence="4">RNA polymerase II holoenzyme cyclin-like subunit, variant 2</fullName>
    </submittedName>
</protein>
<dbReference type="Pfam" id="PF00134">
    <property type="entry name" value="Cyclin_N"/>
    <property type="match status" value="1"/>
</dbReference>
<evidence type="ECO:0000259" key="3">
    <source>
        <dbReference type="SMART" id="SM00385"/>
    </source>
</evidence>
<keyword evidence="5" id="KW-1185">Reference proteome</keyword>
<comment type="similarity">
    <text evidence="1">Belongs to the cyclin family.</text>
</comment>
<accession>A0ABR1J3R1</accession>
<dbReference type="EMBL" id="JBANRG010000048">
    <property type="protein sequence ID" value="KAK7445182.1"/>
    <property type="molecule type" value="Genomic_DNA"/>
</dbReference>
<dbReference type="PANTHER" id="PTHR10026">
    <property type="entry name" value="CYCLIN"/>
    <property type="match status" value="1"/>
</dbReference>
<dbReference type="SMART" id="SM00385">
    <property type="entry name" value="CYCLIN"/>
    <property type="match status" value="1"/>
</dbReference>
<organism evidence="4 5">
    <name type="scientific">Marasmiellus scandens</name>
    <dbReference type="NCBI Taxonomy" id="2682957"/>
    <lineage>
        <taxon>Eukaryota</taxon>
        <taxon>Fungi</taxon>
        <taxon>Dikarya</taxon>
        <taxon>Basidiomycota</taxon>
        <taxon>Agaricomycotina</taxon>
        <taxon>Agaricomycetes</taxon>
        <taxon>Agaricomycetidae</taxon>
        <taxon>Agaricales</taxon>
        <taxon>Marasmiineae</taxon>
        <taxon>Omphalotaceae</taxon>
        <taxon>Marasmiellus</taxon>
    </lineage>
</organism>
<name>A0ABR1J3R1_9AGAR</name>
<feature type="compositionally biased region" description="Low complexity" evidence="2">
    <location>
        <begin position="285"/>
        <end position="323"/>
    </location>
</feature>
<feature type="compositionally biased region" description="Low complexity" evidence="2">
    <location>
        <begin position="376"/>
        <end position="394"/>
    </location>
</feature>
<feature type="compositionally biased region" description="Polar residues" evidence="2">
    <location>
        <begin position="407"/>
        <end position="419"/>
    </location>
</feature>
<evidence type="ECO:0000256" key="1">
    <source>
        <dbReference type="RuleBase" id="RU000383"/>
    </source>
</evidence>
<comment type="caution">
    <text evidence="4">The sequence shown here is derived from an EMBL/GenBank/DDBJ whole genome shotgun (WGS) entry which is preliminary data.</text>
</comment>
<evidence type="ECO:0000313" key="4">
    <source>
        <dbReference type="EMBL" id="KAK7445182.1"/>
    </source>
</evidence>
<dbReference type="SUPFAM" id="SSF47954">
    <property type="entry name" value="Cyclin-like"/>
    <property type="match status" value="2"/>
</dbReference>
<feature type="domain" description="Cyclin-like" evidence="3">
    <location>
        <begin position="47"/>
        <end position="142"/>
    </location>
</feature>
<sequence>MATDFWASSHYKRWIVDRATLAQAREEDLAYAGNQEVLDVLGIYFANIIMKLGKKLQLRQRVIATATVFFRRFYLKNSYCETEPFLVIAACCYVAAKAEESPMHIKTVVQEAKTVFNQEPYNIKNFPSDNTKLAEMEFYLVDDLECDLTIFHPYRSLLALCKKASPNASPGPTSGSDISAALMEAEAGELQFGVGGDLLSADDLGVGLDAEDGPRYWGTGEGRLELSENAVQTAWFIINDTYRSNLCLLYPPHLIAIAAIYLTLILNPSAQDSIAHLLPSAGAEASSSAADTPSSSQFQPQSGSTPRRSSRQSSQTQTPTHTQDLSSEKQDPISFLANLNVSLSLISTISQEIISLYSLWDRYHEESAGSGGPAISSLNSVSGLDSSASGSQTSPTKGYGHMGPSPSAGTTPSNVSKRSAASLDGTPDTVDDLFGDGGSTMSGSSGSHTFRVGGHPSPADSAGANADAEVAHYTPASLFKELLKMREAKAADMNRSSHSSAVHRVVENLKVN</sequence>